<comment type="caution">
    <text evidence="2">The sequence shown here is derived from an EMBL/GenBank/DDBJ whole genome shotgun (WGS) entry which is preliminary data.</text>
</comment>
<dbReference type="EC" id="3.5.-.-" evidence="2"/>
<feature type="non-terminal residue" evidence="2">
    <location>
        <position position="97"/>
    </location>
</feature>
<dbReference type="Pfam" id="PF01042">
    <property type="entry name" value="Ribonuc_L-PSP"/>
    <property type="match status" value="1"/>
</dbReference>
<evidence type="ECO:0000256" key="1">
    <source>
        <dbReference type="ARBA" id="ARBA00010552"/>
    </source>
</evidence>
<keyword evidence="3" id="KW-1185">Reference proteome</keyword>
<gene>
    <name evidence="2" type="ORF">ACFSCY_18675</name>
</gene>
<keyword evidence="2" id="KW-0378">Hydrolase</keyword>
<proteinExistence type="inferred from homology"/>
<dbReference type="InterPro" id="IPR035959">
    <property type="entry name" value="RutC-like_sf"/>
</dbReference>
<name>A0ABW4FNG1_9PSEU</name>
<organism evidence="2 3">
    <name type="scientific">Pseudonocardia aurantiaca</name>
    <dbReference type="NCBI Taxonomy" id="75290"/>
    <lineage>
        <taxon>Bacteria</taxon>
        <taxon>Bacillati</taxon>
        <taxon>Actinomycetota</taxon>
        <taxon>Actinomycetes</taxon>
        <taxon>Pseudonocardiales</taxon>
        <taxon>Pseudonocardiaceae</taxon>
        <taxon>Pseudonocardia</taxon>
    </lineage>
</organism>
<sequence>MTETPPSAEVAARLAFSQAVRAGGLVFVSGQPGVDGAGRVVGDVTAQARQAFANLDAVLREAGSDLAHVVRFTTLLRDIADLPAVVEVRRELLRPPY</sequence>
<reference evidence="3" key="1">
    <citation type="journal article" date="2019" name="Int. J. Syst. Evol. Microbiol.">
        <title>The Global Catalogue of Microorganisms (GCM) 10K type strain sequencing project: providing services to taxonomists for standard genome sequencing and annotation.</title>
        <authorList>
            <consortium name="The Broad Institute Genomics Platform"/>
            <consortium name="The Broad Institute Genome Sequencing Center for Infectious Disease"/>
            <person name="Wu L."/>
            <person name="Ma J."/>
        </authorList>
    </citation>
    <scope>NUCLEOTIDE SEQUENCE [LARGE SCALE GENOMIC DNA]</scope>
    <source>
        <strain evidence="3">JCM 12165</strain>
    </source>
</reference>
<evidence type="ECO:0000313" key="2">
    <source>
        <dbReference type="EMBL" id="MFD1531466.1"/>
    </source>
</evidence>
<dbReference type="SUPFAM" id="SSF55298">
    <property type="entry name" value="YjgF-like"/>
    <property type="match status" value="1"/>
</dbReference>
<dbReference type="Proteomes" id="UP001597145">
    <property type="component" value="Unassembled WGS sequence"/>
</dbReference>
<accession>A0ABW4FNG1</accession>
<dbReference type="PANTHER" id="PTHR11803">
    <property type="entry name" value="2-IMINOBUTANOATE/2-IMINOPROPANOATE DEAMINASE RIDA"/>
    <property type="match status" value="1"/>
</dbReference>
<dbReference type="GO" id="GO:0016787">
    <property type="term" value="F:hydrolase activity"/>
    <property type="evidence" value="ECO:0007669"/>
    <property type="project" value="UniProtKB-KW"/>
</dbReference>
<dbReference type="CDD" id="cd00448">
    <property type="entry name" value="YjgF_YER057c_UK114_family"/>
    <property type="match status" value="1"/>
</dbReference>
<comment type="similarity">
    <text evidence="1">Belongs to the RutC family.</text>
</comment>
<dbReference type="RefSeq" id="WP_379659836.1">
    <property type="nucleotide sequence ID" value="NZ_JBHUCP010000012.1"/>
</dbReference>
<protein>
    <submittedName>
        <fullName evidence="2">RidA family protein</fullName>
        <ecNumber evidence="2">3.5.-.-</ecNumber>
    </submittedName>
</protein>
<dbReference type="EMBL" id="JBHUCP010000012">
    <property type="protein sequence ID" value="MFD1531466.1"/>
    <property type="molecule type" value="Genomic_DNA"/>
</dbReference>
<evidence type="ECO:0000313" key="3">
    <source>
        <dbReference type="Proteomes" id="UP001597145"/>
    </source>
</evidence>
<dbReference type="Gene3D" id="3.30.1330.40">
    <property type="entry name" value="RutC-like"/>
    <property type="match status" value="1"/>
</dbReference>
<dbReference type="PANTHER" id="PTHR11803:SF58">
    <property type="entry name" value="PROTEIN HMF1-RELATED"/>
    <property type="match status" value="1"/>
</dbReference>
<dbReference type="InterPro" id="IPR006175">
    <property type="entry name" value="YjgF/YER057c/UK114"/>
</dbReference>